<keyword evidence="1" id="KW-1133">Transmembrane helix</keyword>
<evidence type="ECO:0000313" key="3">
    <source>
        <dbReference type="Proteomes" id="UP000011131"/>
    </source>
</evidence>
<organism evidence="2 3">
    <name type="scientific">Myxococcus stipitatus (strain DSM 14675 / JCM 12634 / Mx s8)</name>
    <dbReference type="NCBI Taxonomy" id="1278073"/>
    <lineage>
        <taxon>Bacteria</taxon>
        <taxon>Pseudomonadati</taxon>
        <taxon>Myxococcota</taxon>
        <taxon>Myxococcia</taxon>
        <taxon>Myxococcales</taxon>
        <taxon>Cystobacterineae</taxon>
        <taxon>Myxococcaceae</taxon>
        <taxon>Myxococcus</taxon>
    </lineage>
</organism>
<dbReference type="RefSeq" id="WP_015350739.1">
    <property type="nucleotide sequence ID" value="NC_020126.1"/>
</dbReference>
<feature type="transmembrane region" description="Helical" evidence="1">
    <location>
        <begin position="90"/>
        <end position="109"/>
    </location>
</feature>
<dbReference type="OrthoDB" id="5525962at2"/>
<feature type="transmembrane region" description="Helical" evidence="1">
    <location>
        <begin position="115"/>
        <end position="135"/>
    </location>
</feature>
<gene>
    <name evidence="2" type="ordered locus">MYSTI_05202</name>
</gene>
<dbReference type="PATRIC" id="fig|1278073.3.peg.5271"/>
<accession>L7UEM1</accession>
<dbReference type="AlphaFoldDB" id="L7UEM1"/>
<name>L7UEM1_MYXSD</name>
<dbReference type="KEGG" id="msd:MYSTI_05202"/>
<keyword evidence="1" id="KW-0472">Membrane</keyword>
<dbReference type="Proteomes" id="UP000011131">
    <property type="component" value="Chromosome"/>
</dbReference>
<dbReference type="STRING" id="1278073.MYSTI_05202"/>
<evidence type="ECO:0000256" key="1">
    <source>
        <dbReference type="SAM" id="Phobius"/>
    </source>
</evidence>
<dbReference type="EMBL" id="CP004025">
    <property type="protein sequence ID" value="AGC46483.1"/>
    <property type="molecule type" value="Genomic_DNA"/>
</dbReference>
<reference evidence="2 3" key="1">
    <citation type="journal article" date="2013" name="Genome Announc.">
        <title>Complete genome sequence of Myxococcus stipitatus strain DSM 14675, a fruiting myxobacterium.</title>
        <authorList>
            <person name="Huntley S."/>
            <person name="Kneip S."/>
            <person name="Treuner-Lange A."/>
            <person name="Sogaard-Andersen L."/>
        </authorList>
    </citation>
    <scope>NUCLEOTIDE SEQUENCE [LARGE SCALE GENOMIC DNA]</scope>
    <source>
        <strain evidence="3">DSM 14675 / JCM 12634 / Mx s8</strain>
    </source>
</reference>
<proteinExistence type="predicted"/>
<keyword evidence="1" id="KW-0812">Transmembrane</keyword>
<dbReference type="HOGENOM" id="CLU_1364987_0_0_7"/>
<evidence type="ECO:0000313" key="2">
    <source>
        <dbReference type="EMBL" id="AGC46483.1"/>
    </source>
</evidence>
<sequence>MPTEVLVMCPACGHPQPAGGPRCGVCGASLPEAPVPPAPPSGPFVSVDLGAGHSLVGEHGRLTYRIAPGLPPSVVELAQLRALTLESRPFFEALLLTAFGVLGVVDSTLALKVVAFALAGLGVLLAVVCQVRALVLEMDSSASVRWSLGLARRGSERDAKLLGAWRALAQALRARNVVVRDADGAASLPPPSEPPDGPRA</sequence>
<protein>
    <submittedName>
        <fullName evidence="2">Uncharacterized protein</fullName>
    </submittedName>
</protein>
<keyword evidence="3" id="KW-1185">Reference proteome</keyword>